<evidence type="ECO:0000259" key="2">
    <source>
        <dbReference type="Pfam" id="PF22749"/>
    </source>
</evidence>
<name>A0ABD3Q6P8_9STRA</name>
<dbReference type="InterPro" id="IPR048263">
    <property type="entry name" value="Arb2"/>
</dbReference>
<dbReference type="PANTHER" id="PTHR21357:SF4">
    <property type="entry name" value="FAM172 FAMILY PROTEIN HOMOLOG CG10038"/>
    <property type="match status" value="1"/>
</dbReference>
<reference evidence="3 4" key="1">
    <citation type="journal article" date="2020" name="G3 (Bethesda)">
        <title>Improved Reference Genome for Cyclotella cryptica CCMP332, a Model for Cell Wall Morphogenesis, Salinity Adaptation, and Lipid Production in Diatoms (Bacillariophyta).</title>
        <authorList>
            <person name="Roberts W.R."/>
            <person name="Downey K.M."/>
            <person name="Ruck E.C."/>
            <person name="Traller J.C."/>
            <person name="Alverson A.J."/>
        </authorList>
    </citation>
    <scope>NUCLEOTIDE SEQUENCE [LARGE SCALE GENOMIC DNA]</scope>
    <source>
        <strain evidence="3 4">CCMP332</strain>
    </source>
</reference>
<evidence type="ECO:0000313" key="3">
    <source>
        <dbReference type="EMBL" id="KAL3796118.1"/>
    </source>
</evidence>
<feature type="region of interest" description="Disordered" evidence="1">
    <location>
        <begin position="275"/>
        <end position="339"/>
    </location>
</feature>
<sequence length="733" mass="81587">MKNVAPRKSLRQVIQHVLSMGNHPSTCCAAAAASNNNDDSRQSGHAHSGCFVTPSSSSFTANGVDDAKPIPPGFVLLHGCQTMEEHERRVEADLNMSLGGEEGLYALGFQFRFVPCRRHVGQCGYHVSDYGRELQDEEVQRRQEQIGLPNNTKNAVNYRDELSQESNKKESIKKVRFDFSCSFNNNNDDVSRIGWHACKECVTRLFYIGTGNEDAERQVLEESCDAIDCVDHSVKGEELSLTSCADKESEGHETMGGSLKAAETLDADMNHTQKLECEDSNSSTDDKSITAADSSSIDKRPSTPDESLSSTECNTLQNSKVTSTIGTTPQTSPTLTPITPANRQTYIADGKHYELLTKLAQEAAHDIMRRTFDLEWVTICNDAHHDEEVRALVDSDHRLLFLREDENREVVEELLGVCHHVDHGEDEKKERDEAVLFQSQQQQQQQLIHDSTIDSHKEMNTSTLLIATGRGKVRAGIFSRFHLLTAGIEVGTAWHNIREARMRDMGVVIIDPNARGEHEGMETFKRSVRGLFTRAVGKMRPRGERSASPTTAVIDQQQETRELQTSSSPSSPMNLTSSIYILAHSASGGQLVRHLREDPSLLPSIRAIAFTDSTHNVQWCKDDPSLMNFLSTNHCIYLRSNDVRSSQSCIHVSSRGKDIACQCVNCTHNRKNAGVVADTDSFWEHRFGKIRTLWAGTADHALSNWAGHDHIWLHFDRHAAKGGVGLNRAREGS</sequence>
<feature type="compositionally biased region" description="Polar residues" evidence="1">
    <location>
        <begin position="547"/>
        <end position="557"/>
    </location>
</feature>
<feature type="domain" description="Arb2" evidence="2">
    <location>
        <begin position="455"/>
        <end position="641"/>
    </location>
</feature>
<evidence type="ECO:0000313" key="4">
    <source>
        <dbReference type="Proteomes" id="UP001516023"/>
    </source>
</evidence>
<dbReference type="PANTHER" id="PTHR21357">
    <property type="entry name" value="FAM172 FAMILY PROTEIN HOMOLOG CG10038"/>
    <property type="match status" value="1"/>
</dbReference>
<gene>
    <name evidence="3" type="ORF">HJC23_000621</name>
</gene>
<dbReference type="EMBL" id="JABMIG020000065">
    <property type="protein sequence ID" value="KAL3796118.1"/>
    <property type="molecule type" value="Genomic_DNA"/>
</dbReference>
<dbReference type="AlphaFoldDB" id="A0ABD3Q6P8"/>
<dbReference type="Pfam" id="PF22749">
    <property type="entry name" value="Arb2"/>
    <property type="match status" value="1"/>
</dbReference>
<evidence type="ECO:0000256" key="1">
    <source>
        <dbReference type="SAM" id="MobiDB-lite"/>
    </source>
</evidence>
<proteinExistence type="predicted"/>
<feature type="compositionally biased region" description="Polar residues" evidence="1">
    <location>
        <begin position="304"/>
        <end position="339"/>
    </location>
</feature>
<accession>A0ABD3Q6P8</accession>
<organism evidence="3 4">
    <name type="scientific">Cyclotella cryptica</name>
    <dbReference type="NCBI Taxonomy" id="29204"/>
    <lineage>
        <taxon>Eukaryota</taxon>
        <taxon>Sar</taxon>
        <taxon>Stramenopiles</taxon>
        <taxon>Ochrophyta</taxon>
        <taxon>Bacillariophyta</taxon>
        <taxon>Coscinodiscophyceae</taxon>
        <taxon>Thalassiosirophycidae</taxon>
        <taxon>Stephanodiscales</taxon>
        <taxon>Stephanodiscaceae</taxon>
        <taxon>Cyclotella</taxon>
    </lineage>
</organism>
<comment type="caution">
    <text evidence="3">The sequence shown here is derived from an EMBL/GenBank/DDBJ whole genome shotgun (WGS) entry which is preliminary data.</text>
</comment>
<feature type="region of interest" description="Disordered" evidence="1">
    <location>
        <begin position="539"/>
        <end position="572"/>
    </location>
</feature>
<dbReference type="Proteomes" id="UP001516023">
    <property type="component" value="Unassembled WGS sequence"/>
</dbReference>
<dbReference type="InterPro" id="IPR053858">
    <property type="entry name" value="Arb2_dom"/>
</dbReference>
<protein>
    <recommendedName>
        <fullName evidence="2">Arb2 domain-containing protein</fullName>
    </recommendedName>
</protein>
<keyword evidence="4" id="KW-1185">Reference proteome</keyword>